<sequence length="484" mass="55206">MKQSLKTIRAITIAILGLTMVQAFGQKQTKTYKENFNVNKDAILELNTSNADIEFDTWNKDQVSVVAVVEIEGLTPEEASGYFDDHEVRIIGNSNKVEVSTGGGYGWVFNPEINLEGLNIAIPDIPEMEPLLLNIPDIPDIPEIDAMPPVPMAPVPPFDYEAYKKDGEKYLKQWQKDFQKNYGEEYQKKMEAWAEKMKAKREVMEEKRREMTEAREKAREQMNEAREQQREIQQEAREKQREAMEERRVIMAQQRGQSRIILRDSDRGDNIYYRSSHGKNENIKIRKTIKIKMPKSVRLKMNVRHGEVKLTGDTKNMSANLSYATLLATTIDGIKTNIMASYTPVRVQNWNEGQLRADYSENIDLKEVGVLTLNSISSNVTIDQMLNSALIKNSFGVLTINSVAPNFTKLDIFVENSELDFSLPQSAFDIQINSTASNVKPPAKLTLKKTGDDKKSAYYKGYHLEGNTERDIILNSKYSDIVLK</sequence>
<evidence type="ECO:0008006" key="5">
    <source>
        <dbReference type="Google" id="ProtNLM"/>
    </source>
</evidence>
<keyword evidence="4" id="KW-1185">Reference proteome</keyword>
<comment type="caution">
    <text evidence="3">The sequence shown here is derived from an EMBL/GenBank/DDBJ whole genome shotgun (WGS) entry which is preliminary data.</text>
</comment>
<gene>
    <name evidence="3" type="ORF">K8352_09450</name>
</gene>
<evidence type="ECO:0000313" key="3">
    <source>
        <dbReference type="EMBL" id="MCG2460971.1"/>
    </source>
</evidence>
<name>A0AAE3EWJ5_9FLAO</name>
<dbReference type="RefSeq" id="WP_317902119.1">
    <property type="nucleotide sequence ID" value="NZ_JAIRBC010000012.1"/>
</dbReference>
<dbReference type="EMBL" id="JAIRBC010000012">
    <property type="protein sequence ID" value="MCG2460971.1"/>
    <property type="molecule type" value="Genomic_DNA"/>
</dbReference>
<reference evidence="3" key="1">
    <citation type="submission" date="2023-02" db="EMBL/GenBank/DDBJ databases">
        <title>Genome of Flavobacteriaceae gen. nov. sp. strain F89.</title>
        <authorList>
            <person name="Wang Y."/>
        </authorList>
    </citation>
    <scope>NUCLEOTIDE SEQUENCE</scope>
    <source>
        <strain evidence="3">F89</strain>
    </source>
</reference>
<feature type="signal peptide" evidence="2">
    <location>
        <begin position="1"/>
        <end position="25"/>
    </location>
</feature>
<dbReference type="Proteomes" id="UP001200642">
    <property type="component" value="Unassembled WGS sequence"/>
</dbReference>
<feature type="chain" id="PRO_5042259802" description="Adhesin domain-containing protein" evidence="2">
    <location>
        <begin position="26"/>
        <end position="484"/>
    </location>
</feature>
<protein>
    <recommendedName>
        <fullName evidence="5">Adhesin domain-containing protein</fullName>
    </recommendedName>
</protein>
<organism evidence="3 4">
    <name type="scientific">Cerina litoralis</name>
    <dbReference type="NCBI Taxonomy" id="2874477"/>
    <lineage>
        <taxon>Bacteria</taxon>
        <taxon>Pseudomonadati</taxon>
        <taxon>Bacteroidota</taxon>
        <taxon>Flavobacteriia</taxon>
        <taxon>Flavobacteriales</taxon>
        <taxon>Flavobacteriaceae</taxon>
        <taxon>Cerina</taxon>
    </lineage>
</organism>
<evidence type="ECO:0000256" key="1">
    <source>
        <dbReference type="SAM" id="Coils"/>
    </source>
</evidence>
<dbReference type="AlphaFoldDB" id="A0AAE3EWJ5"/>
<feature type="coiled-coil region" evidence="1">
    <location>
        <begin position="190"/>
        <end position="249"/>
    </location>
</feature>
<keyword evidence="1" id="KW-0175">Coiled coil</keyword>
<evidence type="ECO:0000256" key="2">
    <source>
        <dbReference type="SAM" id="SignalP"/>
    </source>
</evidence>
<keyword evidence="2" id="KW-0732">Signal</keyword>
<evidence type="ECO:0000313" key="4">
    <source>
        <dbReference type="Proteomes" id="UP001200642"/>
    </source>
</evidence>
<proteinExistence type="predicted"/>
<accession>A0AAE3EWJ5</accession>